<dbReference type="GO" id="GO:0045944">
    <property type="term" value="P:positive regulation of transcription by RNA polymerase II"/>
    <property type="evidence" value="ECO:0007669"/>
    <property type="project" value="TreeGrafter"/>
</dbReference>
<evidence type="ECO:0000256" key="2">
    <source>
        <dbReference type="ARBA" id="ARBA00022723"/>
    </source>
</evidence>
<evidence type="ECO:0000256" key="7">
    <source>
        <dbReference type="ARBA" id="ARBA00023163"/>
    </source>
</evidence>
<dbReference type="GO" id="GO:0008270">
    <property type="term" value="F:zinc ion binding"/>
    <property type="evidence" value="ECO:0007669"/>
    <property type="project" value="UniProtKB-KW"/>
</dbReference>
<keyword evidence="3" id="KW-0677">Repeat</keyword>
<evidence type="ECO:0000256" key="3">
    <source>
        <dbReference type="ARBA" id="ARBA00022737"/>
    </source>
</evidence>
<keyword evidence="5" id="KW-0862">Zinc</keyword>
<dbReference type="AlphaFoldDB" id="A0A0K0D6L0"/>
<sequence length="146" mass="17166">LPRYLFIYRWEEDEPLGSQATKAAVLYANEKHGYLKEKYPDWNDRVKHIQRLWRVLDTENRQDFVSRARENRANRGKQPRVKRVVHATSAVDELFKVPNMPSGAQMRPEFYQSEMGAQTSQEIPVQQIRTTAHLTQPVCSLQRKLT</sequence>
<reference evidence="10" key="2">
    <citation type="submission" date="2017-02" db="UniProtKB">
        <authorList>
            <consortium name="WormBaseParasite"/>
        </authorList>
    </citation>
    <scope>IDENTIFICATION</scope>
</reference>
<dbReference type="PANTHER" id="PTHR45888:SF6">
    <property type="entry name" value="HL01030P-RELATED"/>
    <property type="match status" value="1"/>
</dbReference>
<accession>A0A0K0D6L0</accession>
<organism evidence="9 10">
    <name type="scientific">Angiostrongylus cantonensis</name>
    <name type="common">Rat lungworm</name>
    <dbReference type="NCBI Taxonomy" id="6313"/>
    <lineage>
        <taxon>Eukaryota</taxon>
        <taxon>Metazoa</taxon>
        <taxon>Ecdysozoa</taxon>
        <taxon>Nematoda</taxon>
        <taxon>Chromadorea</taxon>
        <taxon>Rhabditida</taxon>
        <taxon>Rhabditina</taxon>
        <taxon>Rhabditomorpha</taxon>
        <taxon>Strongyloidea</taxon>
        <taxon>Metastrongylidae</taxon>
        <taxon>Angiostrongylus</taxon>
    </lineage>
</organism>
<keyword evidence="4" id="KW-0863">Zinc-finger</keyword>
<dbReference type="SUPFAM" id="SSF47095">
    <property type="entry name" value="HMG-box"/>
    <property type="match status" value="1"/>
</dbReference>
<dbReference type="PANTHER" id="PTHR45888">
    <property type="entry name" value="HL01030P-RELATED"/>
    <property type="match status" value="1"/>
</dbReference>
<dbReference type="GO" id="GO:0003713">
    <property type="term" value="F:transcription coactivator activity"/>
    <property type="evidence" value="ECO:0007669"/>
    <property type="project" value="TreeGrafter"/>
</dbReference>
<evidence type="ECO:0000256" key="6">
    <source>
        <dbReference type="ARBA" id="ARBA00023015"/>
    </source>
</evidence>
<keyword evidence="6" id="KW-0805">Transcription regulation</keyword>
<dbReference type="WBParaSite" id="ACAC_0000570501-mRNA-1">
    <property type="protein sequence ID" value="ACAC_0000570501-mRNA-1"/>
    <property type="gene ID" value="ACAC_0000570501"/>
</dbReference>
<dbReference type="InterPro" id="IPR036910">
    <property type="entry name" value="HMG_box_dom_sf"/>
</dbReference>
<keyword evidence="2" id="KW-0479">Metal-binding</keyword>
<name>A0A0K0D6L0_ANGCA</name>
<evidence type="ECO:0000313" key="10">
    <source>
        <dbReference type="WBParaSite" id="ACAC_0000570501-mRNA-1"/>
    </source>
</evidence>
<keyword evidence="9" id="KW-1185">Reference proteome</keyword>
<dbReference type="Proteomes" id="UP000035642">
    <property type="component" value="Unassembled WGS sequence"/>
</dbReference>
<evidence type="ECO:0000313" key="9">
    <source>
        <dbReference type="Proteomes" id="UP000035642"/>
    </source>
</evidence>
<comment type="subcellular location">
    <subcellularLocation>
        <location evidence="1">Nucleus</location>
    </subcellularLocation>
</comment>
<keyword evidence="7" id="KW-0804">Transcription</keyword>
<dbReference type="STRING" id="6313.A0A0K0D6L0"/>
<dbReference type="GO" id="GO:0042800">
    <property type="term" value="F:histone H3K4 methyltransferase activity"/>
    <property type="evidence" value="ECO:0007669"/>
    <property type="project" value="TreeGrafter"/>
</dbReference>
<evidence type="ECO:0000256" key="5">
    <source>
        <dbReference type="ARBA" id="ARBA00022833"/>
    </source>
</evidence>
<evidence type="ECO:0000256" key="4">
    <source>
        <dbReference type="ARBA" id="ARBA00022771"/>
    </source>
</evidence>
<dbReference type="Gene3D" id="1.10.30.10">
    <property type="entry name" value="High mobility group box domain"/>
    <property type="match status" value="1"/>
</dbReference>
<evidence type="ECO:0000256" key="8">
    <source>
        <dbReference type="ARBA" id="ARBA00023242"/>
    </source>
</evidence>
<evidence type="ECO:0000256" key="1">
    <source>
        <dbReference type="ARBA" id="ARBA00004123"/>
    </source>
</evidence>
<reference evidence="9" key="1">
    <citation type="submission" date="2012-09" db="EMBL/GenBank/DDBJ databases">
        <authorList>
            <person name="Martin A.A."/>
        </authorList>
    </citation>
    <scope>NUCLEOTIDE SEQUENCE</scope>
</reference>
<proteinExistence type="predicted"/>
<dbReference type="GO" id="GO:0044666">
    <property type="term" value="C:MLL3/4 complex"/>
    <property type="evidence" value="ECO:0007669"/>
    <property type="project" value="TreeGrafter"/>
</dbReference>
<keyword evidence="8" id="KW-0539">Nucleus</keyword>
<protein>
    <submittedName>
        <fullName evidence="10">HMG box domain-containing protein</fullName>
    </submittedName>
</protein>